<accession>A0A0A8ZFL4</accession>
<organism evidence="1">
    <name type="scientific">Arundo donax</name>
    <name type="common">Giant reed</name>
    <name type="synonym">Donax arundinaceus</name>
    <dbReference type="NCBI Taxonomy" id="35708"/>
    <lineage>
        <taxon>Eukaryota</taxon>
        <taxon>Viridiplantae</taxon>
        <taxon>Streptophyta</taxon>
        <taxon>Embryophyta</taxon>
        <taxon>Tracheophyta</taxon>
        <taxon>Spermatophyta</taxon>
        <taxon>Magnoliopsida</taxon>
        <taxon>Liliopsida</taxon>
        <taxon>Poales</taxon>
        <taxon>Poaceae</taxon>
        <taxon>PACMAD clade</taxon>
        <taxon>Arundinoideae</taxon>
        <taxon>Arundineae</taxon>
        <taxon>Arundo</taxon>
    </lineage>
</organism>
<reference evidence="1" key="2">
    <citation type="journal article" date="2015" name="Data Brief">
        <title>Shoot transcriptome of the giant reed, Arundo donax.</title>
        <authorList>
            <person name="Barrero R.A."/>
            <person name="Guerrero F.D."/>
            <person name="Moolhuijzen P."/>
            <person name="Goolsby J.A."/>
            <person name="Tidwell J."/>
            <person name="Bellgard S.E."/>
            <person name="Bellgard M.I."/>
        </authorList>
    </citation>
    <scope>NUCLEOTIDE SEQUENCE</scope>
    <source>
        <tissue evidence="1">Shoot tissue taken approximately 20 cm above the soil surface</tissue>
    </source>
</reference>
<evidence type="ECO:0000313" key="1">
    <source>
        <dbReference type="EMBL" id="JAD33642.1"/>
    </source>
</evidence>
<sequence length="77" mass="8557">MTSLVGTIFHVGMRFVMARRIFTTTGCGLISSAILHMGATRTAPVQKSGRARWRRSAMAPPMDSPRRNLLLQVWLGE</sequence>
<proteinExistence type="predicted"/>
<name>A0A0A8ZFL4_ARUDO</name>
<protein>
    <submittedName>
        <fullName evidence="1">Uncharacterized protein</fullName>
    </submittedName>
</protein>
<reference evidence="1" key="1">
    <citation type="submission" date="2014-09" db="EMBL/GenBank/DDBJ databases">
        <authorList>
            <person name="Magalhaes I.L.F."/>
            <person name="Oliveira U."/>
            <person name="Santos F.R."/>
            <person name="Vidigal T.H.D.A."/>
            <person name="Brescovit A.D."/>
            <person name="Santos A.J."/>
        </authorList>
    </citation>
    <scope>NUCLEOTIDE SEQUENCE</scope>
    <source>
        <tissue evidence="1">Shoot tissue taken approximately 20 cm above the soil surface</tissue>
    </source>
</reference>
<dbReference type="AlphaFoldDB" id="A0A0A8ZFL4"/>
<dbReference type="EMBL" id="GBRH01264253">
    <property type="protein sequence ID" value="JAD33642.1"/>
    <property type="molecule type" value="Transcribed_RNA"/>
</dbReference>